<sequence>MAKKFMLLLFGVCFLSFSMQAQGILDQAKKVTGSTQNPLSNSGGIANAILGQLTPALGLNNTQQPKLLNLVSGFLKQKAGILPLQQTNPAGYTSKLGGLQKGLFGKIKTLLTVAQYTKFLGLKPATNDAGNVLSQLFY</sequence>
<evidence type="ECO:0000256" key="1">
    <source>
        <dbReference type="SAM" id="SignalP"/>
    </source>
</evidence>
<comment type="caution">
    <text evidence="2">The sequence shown here is derived from an EMBL/GenBank/DDBJ whole genome shotgun (WGS) entry which is preliminary data.</text>
</comment>
<dbReference type="EMBL" id="JAPDNS010000001">
    <property type="protein sequence ID" value="MCW3483545.1"/>
    <property type="molecule type" value="Genomic_DNA"/>
</dbReference>
<evidence type="ECO:0000313" key="3">
    <source>
        <dbReference type="Proteomes" id="UP001207742"/>
    </source>
</evidence>
<keyword evidence="1" id="KW-0732">Signal</keyword>
<dbReference type="RefSeq" id="WP_264728993.1">
    <property type="nucleotide sequence ID" value="NZ_JAPDNR010000001.1"/>
</dbReference>
<feature type="signal peptide" evidence="1">
    <location>
        <begin position="1"/>
        <end position="21"/>
    </location>
</feature>
<reference evidence="2 3" key="1">
    <citation type="submission" date="2022-10" db="EMBL/GenBank/DDBJ databases">
        <title>Chitinophaga nivalis PC15 sp. nov., isolated from Pyeongchang county, South Korea.</title>
        <authorList>
            <person name="Trinh H.N."/>
        </authorList>
    </citation>
    <scope>NUCLEOTIDE SEQUENCE [LARGE SCALE GENOMIC DNA]</scope>
    <source>
        <strain evidence="2 3">PC14</strain>
    </source>
</reference>
<evidence type="ECO:0000313" key="2">
    <source>
        <dbReference type="EMBL" id="MCW3483545.1"/>
    </source>
</evidence>
<organism evidence="2 3">
    <name type="scientific">Chitinophaga nivalis</name>
    <dbReference type="NCBI Taxonomy" id="2991709"/>
    <lineage>
        <taxon>Bacteria</taxon>
        <taxon>Pseudomonadati</taxon>
        <taxon>Bacteroidota</taxon>
        <taxon>Chitinophagia</taxon>
        <taxon>Chitinophagales</taxon>
        <taxon>Chitinophagaceae</taxon>
        <taxon>Chitinophaga</taxon>
    </lineage>
</organism>
<feature type="chain" id="PRO_5046468147" description="DUF2780 domain-containing protein" evidence="1">
    <location>
        <begin position="22"/>
        <end position="138"/>
    </location>
</feature>
<accession>A0ABT3IHV7</accession>
<name>A0ABT3IHV7_9BACT</name>
<evidence type="ECO:0008006" key="4">
    <source>
        <dbReference type="Google" id="ProtNLM"/>
    </source>
</evidence>
<gene>
    <name evidence="2" type="ORF">OL497_06555</name>
</gene>
<dbReference type="Proteomes" id="UP001207742">
    <property type="component" value="Unassembled WGS sequence"/>
</dbReference>
<keyword evidence="3" id="KW-1185">Reference proteome</keyword>
<protein>
    <recommendedName>
        <fullName evidence="4">DUF2780 domain-containing protein</fullName>
    </recommendedName>
</protein>
<proteinExistence type="predicted"/>